<evidence type="ECO:0000256" key="8">
    <source>
        <dbReference type="PIRSR" id="PIRSR000349-1"/>
    </source>
</evidence>
<accession>R7TYG3</accession>
<dbReference type="PANTHER" id="PTHR43595:SF2">
    <property type="entry name" value="SMALL RIBOSOMAL SUBUNIT PROTEIN MS42"/>
    <property type="match status" value="1"/>
</dbReference>
<dbReference type="InterPro" id="IPR019833">
    <property type="entry name" value="Mn/Fe_SOD_BS"/>
</dbReference>
<dbReference type="GO" id="GO:0046872">
    <property type="term" value="F:metal ion binding"/>
    <property type="evidence" value="ECO:0007669"/>
    <property type="project" value="UniProtKB-KW"/>
</dbReference>
<evidence type="ECO:0000313" key="15">
    <source>
        <dbReference type="Proteomes" id="UP000014760"/>
    </source>
</evidence>
<reference evidence="14" key="3">
    <citation type="submission" date="2015-06" db="UniProtKB">
        <authorList>
            <consortium name="EnsemblMetazoa"/>
        </authorList>
    </citation>
    <scope>IDENTIFICATION</scope>
</reference>
<dbReference type="InterPro" id="IPR019832">
    <property type="entry name" value="Mn/Fe_SOD_C"/>
</dbReference>
<feature type="binding site" evidence="8">
    <location>
        <position position="124"/>
    </location>
    <ligand>
        <name>Mn(2+)</name>
        <dbReference type="ChEBI" id="CHEBI:29035"/>
    </ligand>
</feature>
<dbReference type="InterPro" id="IPR036314">
    <property type="entry name" value="SOD_C_sf"/>
</dbReference>
<keyword evidence="10" id="KW-0732">Signal</keyword>
<feature type="binding site" evidence="8">
    <location>
        <position position="63"/>
    </location>
    <ligand>
        <name>Mn(2+)</name>
        <dbReference type="ChEBI" id="CHEBI:29035"/>
    </ligand>
</feature>
<evidence type="ECO:0000259" key="11">
    <source>
        <dbReference type="Pfam" id="PF00081"/>
    </source>
</evidence>
<evidence type="ECO:0000256" key="10">
    <source>
        <dbReference type="SAM" id="SignalP"/>
    </source>
</evidence>
<dbReference type="PROSITE" id="PS00088">
    <property type="entry name" value="SOD_MN"/>
    <property type="match status" value="1"/>
</dbReference>
<organism evidence="13">
    <name type="scientific">Capitella teleta</name>
    <name type="common">Polychaete worm</name>
    <dbReference type="NCBI Taxonomy" id="283909"/>
    <lineage>
        <taxon>Eukaryota</taxon>
        <taxon>Metazoa</taxon>
        <taxon>Spiralia</taxon>
        <taxon>Lophotrochozoa</taxon>
        <taxon>Annelida</taxon>
        <taxon>Polychaeta</taxon>
        <taxon>Sedentaria</taxon>
        <taxon>Scolecida</taxon>
        <taxon>Capitellidae</taxon>
        <taxon>Capitella</taxon>
    </lineage>
</organism>
<dbReference type="SUPFAM" id="SSF46609">
    <property type="entry name" value="Fe,Mn superoxide dismutase (SOD), N-terminal domain"/>
    <property type="match status" value="1"/>
</dbReference>
<dbReference type="EC" id="1.15.1.1" evidence="3 9"/>
<dbReference type="EMBL" id="KB307434">
    <property type="protein sequence ID" value="ELT98943.1"/>
    <property type="molecule type" value="Genomic_DNA"/>
</dbReference>
<evidence type="ECO:0000256" key="9">
    <source>
        <dbReference type="RuleBase" id="RU000414"/>
    </source>
</evidence>
<evidence type="ECO:0000256" key="5">
    <source>
        <dbReference type="ARBA" id="ARBA00023002"/>
    </source>
</evidence>
<evidence type="ECO:0000256" key="6">
    <source>
        <dbReference type="ARBA" id="ARBA00023211"/>
    </source>
</evidence>
<proteinExistence type="inferred from homology"/>
<dbReference type="InterPro" id="IPR001189">
    <property type="entry name" value="Mn/Fe_SOD"/>
</dbReference>
<evidence type="ECO:0000313" key="14">
    <source>
        <dbReference type="EnsemblMetazoa" id="CapteP229194"/>
    </source>
</evidence>
<dbReference type="Proteomes" id="UP000014760">
    <property type="component" value="Unassembled WGS sequence"/>
</dbReference>
<feature type="signal peptide" evidence="10">
    <location>
        <begin position="1"/>
        <end position="25"/>
    </location>
</feature>
<comment type="similarity">
    <text evidence="2 9">Belongs to the iron/manganese superoxide dismutase family.</text>
</comment>
<dbReference type="EMBL" id="AMQN01010263">
    <property type="status" value="NOT_ANNOTATED_CDS"/>
    <property type="molecule type" value="Genomic_DNA"/>
</dbReference>
<dbReference type="OrthoDB" id="239262at2759"/>
<dbReference type="HOGENOM" id="CLU_031625_0_1_1"/>
<dbReference type="GO" id="GO:0004784">
    <property type="term" value="F:superoxide dismutase activity"/>
    <property type="evidence" value="ECO:0007669"/>
    <property type="project" value="UniProtKB-EC"/>
</dbReference>
<dbReference type="AlphaFoldDB" id="R7TYG3"/>
<keyword evidence="4 8" id="KW-0479">Metal-binding</keyword>
<dbReference type="OMA" id="HNQFWEM"/>
<feature type="binding site" evidence="8">
    <location>
        <position position="215"/>
    </location>
    <ligand>
        <name>Mn(2+)</name>
        <dbReference type="ChEBI" id="CHEBI:29035"/>
    </ligand>
</feature>
<name>R7TYG3_CAPTE</name>
<feature type="binding site" evidence="8">
    <location>
        <position position="211"/>
    </location>
    <ligand>
        <name>Mn(2+)</name>
        <dbReference type="ChEBI" id="CHEBI:29035"/>
    </ligand>
</feature>
<evidence type="ECO:0000313" key="13">
    <source>
        <dbReference type="EMBL" id="ELT98943.1"/>
    </source>
</evidence>
<keyword evidence="5 9" id="KW-0560">Oxidoreductase</keyword>
<sequence>MSLSSSNFPTICIILVGCHLSGLNGESPFTTIASKAELYSLPALTFGYADLEPFFDEATLHAHYDGHHETYRKKMNSALSEWRESDPLDSFSTEPILEILKNLNKVPENFRNAIKNSGGGFVNHALYWACMSPNPTREIRQPTGALLQDIENEFGSFVKFSLKFTDRAVSLFGSGYVWLSRNPSSGALIITTTVNQDSPISDGLHPILVIDVWEHSYYLKHQFRRHVYVADWWKVVDWENVEELDKWWREVGSYARDEL</sequence>
<feature type="domain" description="Manganese/iron superoxide dismutase C-terminal" evidence="12">
    <location>
        <begin position="142"/>
        <end position="243"/>
    </location>
</feature>
<dbReference type="Gene3D" id="1.10.287.990">
    <property type="entry name" value="Fe,Mn superoxide dismutase (SOD) domain"/>
    <property type="match status" value="1"/>
</dbReference>
<evidence type="ECO:0000256" key="2">
    <source>
        <dbReference type="ARBA" id="ARBA00008714"/>
    </source>
</evidence>
<evidence type="ECO:0000259" key="12">
    <source>
        <dbReference type="Pfam" id="PF02777"/>
    </source>
</evidence>
<dbReference type="PANTHER" id="PTHR43595">
    <property type="entry name" value="37S RIBOSOMAL PROTEIN S26, MITOCHONDRIAL"/>
    <property type="match status" value="1"/>
</dbReference>
<dbReference type="STRING" id="283909.R7TYG3"/>
<keyword evidence="15" id="KW-1185">Reference proteome</keyword>
<dbReference type="Gene3D" id="3.55.40.20">
    <property type="entry name" value="Iron/manganese superoxide dismutase, C-terminal domain"/>
    <property type="match status" value="1"/>
</dbReference>
<evidence type="ECO:0000256" key="3">
    <source>
        <dbReference type="ARBA" id="ARBA00012682"/>
    </source>
</evidence>
<dbReference type="Pfam" id="PF00081">
    <property type="entry name" value="Sod_Fe_N"/>
    <property type="match status" value="1"/>
</dbReference>
<comment type="function">
    <text evidence="1">Destroys superoxide anion radicals which are normally produced within the cells and which are toxic to biological systems.</text>
</comment>
<evidence type="ECO:0000256" key="7">
    <source>
        <dbReference type="ARBA" id="ARBA00049204"/>
    </source>
</evidence>
<feature type="domain" description="Manganese/iron superoxide dismutase N-terminal" evidence="11">
    <location>
        <begin position="39"/>
        <end position="132"/>
    </location>
</feature>
<dbReference type="InterPro" id="IPR036324">
    <property type="entry name" value="Mn/Fe_SOD_N_sf"/>
</dbReference>
<comment type="catalytic activity">
    <reaction evidence="7 9">
        <text>2 superoxide + 2 H(+) = H2O2 + O2</text>
        <dbReference type="Rhea" id="RHEA:20696"/>
        <dbReference type="ChEBI" id="CHEBI:15378"/>
        <dbReference type="ChEBI" id="CHEBI:15379"/>
        <dbReference type="ChEBI" id="CHEBI:16240"/>
        <dbReference type="ChEBI" id="CHEBI:18421"/>
        <dbReference type="EC" id="1.15.1.1"/>
    </reaction>
</comment>
<reference evidence="13 15" key="2">
    <citation type="journal article" date="2013" name="Nature">
        <title>Insights into bilaterian evolution from three spiralian genomes.</title>
        <authorList>
            <person name="Simakov O."/>
            <person name="Marletaz F."/>
            <person name="Cho S.J."/>
            <person name="Edsinger-Gonzales E."/>
            <person name="Havlak P."/>
            <person name="Hellsten U."/>
            <person name="Kuo D.H."/>
            <person name="Larsson T."/>
            <person name="Lv J."/>
            <person name="Arendt D."/>
            <person name="Savage R."/>
            <person name="Osoegawa K."/>
            <person name="de Jong P."/>
            <person name="Grimwood J."/>
            <person name="Chapman J.A."/>
            <person name="Shapiro H."/>
            <person name="Aerts A."/>
            <person name="Otillar R.P."/>
            <person name="Terry A.Y."/>
            <person name="Boore J.L."/>
            <person name="Grigoriev I.V."/>
            <person name="Lindberg D.R."/>
            <person name="Seaver E.C."/>
            <person name="Weisblat D.A."/>
            <person name="Putnam N.H."/>
            <person name="Rokhsar D.S."/>
        </authorList>
    </citation>
    <scope>NUCLEOTIDE SEQUENCE</scope>
    <source>
        <strain evidence="13 15">I ESC-2004</strain>
    </source>
</reference>
<dbReference type="GO" id="GO:0005737">
    <property type="term" value="C:cytoplasm"/>
    <property type="evidence" value="ECO:0007669"/>
    <property type="project" value="TreeGrafter"/>
</dbReference>
<dbReference type="PRINTS" id="PR01703">
    <property type="entry name" value="MNSODISMTASE"/>
</dbReference>
<dbReference type="SUPFAM" id="SSF54719">
    <property type="entry name" value="Fe,Mn superoxide dismutase (SOD), C-terminal domain"/>
    <property type="match status" value="1"/>
</dbReference>
<dbReference type="InterPro" id="IPR019831">
    <property type="entry name" value="Mn/Fe_SOD_N"/>
</dbReference>
<feature type="chain" id="PRO_5008787453" description="Superoxide dismutase" evidence="10">
    <location>
        <begin position="26"/>
        <end position="259"/>
    </location>
</feature>
<evidence type="ECO:0000256" key="4">
    <source>
        <dbReference type="ARBA" id="ARBA00022723"/>
    </source>
</evidence>
<reference evidence="15" key="1">
    <citation type="submission" date="2012-12" db="EMBL/GenBank/DDBJ databases">
        <authorList>
            <person name="Hellsten U."/>
            <person name="Grimwood J."/>
            <person name="Chapman J.A."/>
            <person name="Shapiro H."/>
            <person name="Aerts A."/>
            <person name="Otillar R.P."/>
            <person name="Terry A.Y."/>
            <person name="Boore J.L."/>
            <person name="Simakov O."/>
            <person name="Marletaz F."/>
            <person name="Cho S.-J."/>
            <person name="Edsinger-Gonzales E."/>
            <person name="Havlak P."/>
            <person name="Kuo D.-H."/>
            <person name="Larsson T."/>
            <person name="Lv J."/>
            <person name="Arendt D."/>
            <person name="Savage R."/>
            <person name="Osoegawa K."/>
            <person name="de Jong P."/>
            <person name="Lindberg D.R."/>
            <person name="Seaver E.C."/>
            <person name="Weisblat D.A."/>
            <person name="Putnam N.H."/>
            <person name="Grigoriev I.V."/>
            <person name="Rokhsar D.S."/>
        </authorList>
    </citation>
    <scope>NUCLEOTIDE SEQUENCE</scope>
    <source>
        <strain evidence="15">I ESC-2004</strain>
    </source>
</reference>
<comment type="function">
    <text evidence="9">Destroys radicals which are normally produced within the cells and which are toxic to biological systems.</text>
</comment>
<keyword evidence="6" id="KW-0464">Manganese</keyword>
<dbReference type="Pfam" id="PF02777">
    <property type="entry name" value="Sod_Fe_C"/>
    <property type="match status" value="1"/>
</dbReference>
<protein>
    <recommendedName>
        <fullName evidence="3 9">Superoxide dismutase</fullName>
        <ecNumber evidence="3 9">1.15.1.1</ecNumber>
    </recommendedName>
</protein>
<dbReference type="EnsemblMetazoa" id="CapteT229194">
    <property type="protein sequence ID" value="CapteP229194"/>
    <property type="gene ID" value="CapteG229194"/>
</dbReference>
<dbReference type="PIRSF" id="PIRSF000349">
    <property type="entry name" value="SODismutase"/>
    <property type="match status" value="1"/>
</dbReference>
<gene>
    <name evidence="13" type="ORF">CAPTEDRAFT_229194</name>
</gene>
<evidence type="ECO:0000256" key="1">
    <source>
        <dbReference type="ARBA" id="ARBA00002170"/>
    </source>
</evidence>